<proteinExistence type="predicted"/>
<organism evidence="1 2">
    <name type="scientific">Amblyomma americanum</name>
    <name type="common">Lone star tick</name>
    <dbReference type="NCBI Taxonomy" id="6943"/>
    <lineage>
        <taxon>Eukaryota</taxon>
        <taxon>Metazoa</taxon>
        <taxon>Ecdysozoa</taxon>
        <taxon>Arthropoda</taxon>
        <taxon>Chelicerata</taxon>
        <taxon>Arachnida</taxon>
        <taxon>Acari</taxon>
        <taxon>Parasitiformes</taxon>
        <taxon>Ixodida</taxon>
        <taxon>Ixodoidea</taxon>
        <taxon>Ixodidae</taxon>
        <taxon>Amblyomminae</taxon>
        <taxon>Amblyomma</taxon>
    </lineage>
</organism>
<sequence length="82" mass="9756">MWRLHECIIMIKDMFKNLELWLWRILFTHYTPYNSKVFPNPGRSWCIECGLQISILYLELLTSLGVQSGCRTDFFQLIGRAV</sequence>
<evidence type="ECO:0000313" key="2">
    <source>
        <dbReference type="Proteomes" id="UP001321473"/>
    </source>
</evidence>
<accession>A0AAQ4F7D2</accession>
<dbReference type="AlphaFoldDB" id="A0AAQ4F7D2"/>
<keyword evidence="2" id="KW-1185">Reference proteome</keyword>
<gene>
    <name evidence="1" type="ORF">V5799_016012</name>
</gene>
<protein>
    <submittedName>
        <fullName evidence="1">Uncharacterized protein</fullName>
    </submittedName>
</protein>
<comment type="caution">
    <text evidence="1">The sequence shown here is derived from an EMBL/GenBank/DDBJ whole genome shotgun (WGS) entry which is preliminary data.</text>
</comment>
<dbReference type="Proteomes" id="UP001321473">
    <property type="component" value="Unassembled WGS sequence"/>
</dbReference>
<reference evidence="1 2" key="1">
    <citation type="journal article" date="2023" name="Arcadia Sci">
        <title>De novo assembly of a long-read Amblyomma americanum tick genome.</title>
        <authorList>
            <person name="Chou S."/>
            <person name="Poskanzer K.E."/>
            <person name="Rollins M."/>
            <person name="Thuy-Boun P.S."/>
        </authorList>
    </citation>
    <scope>NUCLEOTIDE SEQUENCE [LARGE SCALE GENOMIC DNA]</scope>
    <source>
        <strain evidence="1">F_SG_1</strain>
        <tissue evidence="1">Salivary glands</tissue>
    </source>
</reference>
<evidence type="ECO:0000313" key="1">
    <source>
        <dbReference type="EMBL" id="KAK8782645.1"/>
    </source>
</evidence>
<name>A0AAQ4F7D2_AMBAM</name>
<dbReference type="EMBL" id="JARKHS020006436">
    <property type="protein sequence ID" value="KAK8782645.1"/>
    <property type="molecule type" value="Genomic_DNA"/>
</dbReference>